<dbReference type="PANTHER" id="PTHR37736:SF1">
    <property type="entry name" value="GLYCINE-RICH PROTEIN"/>
    <property type="match status" value="1"/>
</dbReference>
<feature type="region of interest" description="Disordered" evidence="1">
    <location>
        <begin position="59"/>
        <end position="80"/>
    </location>
</feature>
<dbReference type="EMBL" id="AM464862">
    <property type="protein sequence ID" value="CAN61573.1"/>
    <property type="molecule type" value="Genomic_DNA"/>
</dbReference>
<organism evidence="2">
    <name type="scientific">Vitis vinifera</name>
    <name type="common">Grape</name>
    <dbReference type="NCBI Taxonomy" id="29760"/>
    <lineage>
        <taxon>Eukaryota</taxon>
        <taxon>Viridiplantae</taxon>
        <taxon>Streptophyta</taxon>
        <taxon>Embryophyta</taxon>
        <taxon>Tracheophyta</taxon>
        <taxon>Spermatophyta</taxon>
        <taxon>Magnoliopsida</taxon>
        <taxon>eudicotyledons</taxon>
        <taxon>Gunneridae</taxon>
        <taxon>Pentapetalae</taxon>
        <taxon>rosids</taxon>
        <taxon>Vitales</taxon>
        <taxon>Vitaceae</taxon>
        <taxon>Viteae</taxon>
        <taxon>Vitis</taxon>
    </lineage>
</organism>
<reference evidence="2" key="1">
    <citation type="journal article" date="2007" name="PLoS ONE">
        <title>The first genome sequence of an elite grapevine cultivar (Pinot noir Vitis vinifera L.): coping with a highly heterozygous genome.</title>
        <authorList>
            <person name="Velasco R."/>
            <person name="Zharkikh A."/>
            <person name="Troggio M."/>
            <person name="Cartwright D.A."/>
            <person name="Cestaro A."/>
            <person name="Pruss D."/>
            <person name="Pindo M."/>
            <person name="FitzGerald L.M."/>
            <person name="Vezzulli S."/>
            <person name="Reid J."/>
            <person name="Malacarne G."/>
            <person name="Iliev D."/>
            <person name="Coppola G."/>
            <person name="Wardell B."/>
            <person name="Micheletti D."/>
            <person name="Macalma T."/>
            <person name="Facci M."/>
            <person name="Mitchell J.T."/>
            <person name="Perazzolli M."/>
            <person name="Eldredge G."/>
            <person name="Gatto P."/>
            <person name="Oyzerski R."/>
            <person name="Moretto M."/>
            <person name="Gutin N."/>
            <person name="Stefanini M."/>
            <person name="Chen Y."/>
            <person name="Segala C."/>
            <person name="Davenport C."/>
            <person name="Dematte L."/>
            <person name="Mraz A."/>
            <person name="Battilana J."/>
            <person name="Stormo K."/>
            <person name="Costa F."/>
            <person name="Tao Q."/>
            <person name="Si-Ammour A."/>
            <person name="Harkins T."/>
            <person name="Lackey A."/>
            <person name="Perbost C."/>
            <person name="Taillon B."/>
            <person name="Stella A."/>
            <person name="Solovyev V."/>
            <person name="Fawcett J.A."/>
            <person name="Sterck L."/>
            <person name="Vandepoele K."/>
            <person name="Grando S.M."/>
            <person name="Toppo S."/>
            <person name="Moser C."/>
            <person name="Lanchbury J."/>
            <person name="Bogden R."/>
            <person name="Skolnick M."/>
            <person name="Sgaramella V."/>
            <person name="Bhatnagar S.K."/>
            <person name="Fontana P."/>
            <person name="Gutin A."/>
            <person name="Van de Peer Y."/>
            <person name="Salamini F."/>
            <person name="Viola R."/>
        </authorList>
    </citation>
    <scope>NUCLEOTIDE SEQUENCE</scope>
</reference>
<feature type="compositionally biased region" description="Polar residues" evidence="1">
    <location>
        <begin position="62"/>
        <end position="76"/>
    </location>
</feature>
<evidence type="ECO:0000256" key="1">
    <source>
        <dbReference type="SAM" id="MobiDB-lite"/>
    </source>
</evidence>
<feature type="region of interest" description="Disordered" evidence="1">
    <location>
        <begin position="104"/>
        <end position="215"/>
    </location>
</feature>
<dbReference type="PANTHER" id="PTHR37736">
    <property type="entry name" value="GLYCINE-RICH PROTEIN"/>
    <property type="match status" value="1"/>
</dbReference>
<gene>
    <name evidence="2" type="ORF">VITISV_005987</name>
</gene>
<evidence type="ECO:0000313" key="2">
    <source>
        <dbReference type="EMBL" id="CAN61573.1"/>
    </source>
</evidence>
<feature type="compositionally biased region" description="Gly residues" evidence="1">
    <location>
        <begin position="131"/>
        <end position="157"/>
    </location>
</feature>
<dbReference type="ExpressionAtlas" id="A5BMQ5">
    <property type="expression patterns" value="baseline and differential"/>
</dbReference>
<accession>A5BMQ5</accession>
<name>A5BMQ5_VITVI</name>
<proteinExistence type="predicted"/>
<sequence>MVWWMVALESCSERGGFRELVKKKLGKVSNSIMSRDSSSLTRIDTRFKLMVLMVVQEDEDNSNVQGHETGDDQSSPVEELHQDELEIENPAEVVSVQQEQAKQQAEVEWSQGDVESKEQYVPRRNYQNTRGGRGGGGSGRRGGYPNGRGGRSGGRVGGSYQNGRSQYYDQPGNYYSRGYHNNRGRGGRGAGGNSYNNHVLGIQGGHAPTEVGLGS</sequence>
<protein>
    <submittedName>
        <fullName evidence="2">Uncharacterized protein</fullName>
    </submittedName>
</protein>
<dbReference type="AlphaFoldDB" id="A5BMQ5"/>